<dbReference type="GO" id="GO:0015074">
    <property type="term" value="P:DNA integration"/>
    <property type="evidence" value="ECO:0007669"/>
    <property type="project" value="InterPro"/>
</dbReference>
<evidence type="ECO:0000313" key="4">
    <source>
        <dbReference type="Proteomes" id="UP000001917"/>
    </source>
</evidence>
<dbReference type="STRING" id="521098.Aaci_1053"/>
<accession>C8WVG9</accession>
<feature type="domain" description="Integrase catalytic" evidence="2">
    <location>
        <begin position="162"/>
        <end position="327"/>
    </location>
</feature>
<dbReference type="Gene3D" id="3.30.420.10">
    <property type="entry name" value="Ribonuclease H-like superfamily/Ribonuclease H"/>
    <property type="match status" value="1"/>
</dbReference>
<proteinExistence type="predicted"/>
<dbReference type="eggNOG" id="COG2801">
    <property type="taxonomic scope" value="Bacteria"/>
</dbReference>
<sequence length="410" mass="46922">MEMSLGSRREYLGVMRARYAEAKSRREKSRILDEIQSALGYARKHAIAVMHPKPPRCAKPRKPRPQRYQAAMPVIQLVWEALDYPCAERLHPVLLSTAQQLAHHGELRLTAEIEHDLQNISRATLARRISRWQRPSARRVPTGRRLASRLRSEIPVQSYAWNEERPGALEIDLVQHDGGSALGHFAYTLSVVDVVTGYSRRRAVLGRGQPGVLDALRRIVEEWPYPVWAIHSDNGSEFINGHLQAFVRERGLQYTRSRPYQKNDNPHVEQKNRFLVREVVGYSRYDTPQDVTWLNTVYQWLDVYANACLPMRKLIQKTREEGRVRKRYDQAETPVQRMLNARILPASSHAAWERWILSLNPLQMHRQLETLVAQGSSGESITPDPPTPPSTTACGFDGQPCGLTTTPQAR</sequence>
<dbReference type="InterPro" id="IPR012337">
    <property type="entry name" value="RNaseH-like_sf"/>
</dbReference>
<name>C8WVG9_ALIAD</name>
<feature type="region of interest" description="Disordered" evidence="1">
    <location>
        <begin position="373"/>
        <end position="410"/>
    </location>
</feature>
<dbReference type="InterPro" id="IPR036397">
    <property type="entry name" value="RNaseH_sf"/>
</dbReference>
<dbReference type="GO" id="GO:0003676">
    <property type="term" value="F:nucleic acid binding"/>
    <property type="evidence" value="ECO:0007669"/>
    <property type="project" value="InterPro"/>
</dbReference>
<dbReference type="PROSITE" id="PS50994">
    <property type="entry name" value="INTEGRASE"/>
    <property type="match status" value="1"/>
</dbReference>
<dbReference type="EMBL" id="CP001727">
    <property type="protein sequence ID" value="ACV58091.1"/>
    <property type="molecule type" value="Genomic_DNA"/>
</dbReference>
<dbReference type="HOGENOM" id="CLU_029113_0_0_9"/>
<dbReference type="Pfam" id="PF00665">
    <property type="entry name" value="rve"/>
    <property type="match status" value="1"/>
</dbReference>
<dbReference type="SUPFAM" id="SSF53098">
    <property type="entry name" value="Ribonuclease H-like"/>
    <property type="match status" value="1"/>
</dbReference>
<reference evidence="4" key="1">
    <citation type="submission" date="2009-09" db="EMBL/GenBank/DDBJ databases">
        <title>The complete chromosome of Alicyclobacillus acidocaldarius subsp. acidocaldarius DSM 446.</title>
        <authorList>
            <consortium name="US DOE Joint Genome Institute (JGI-PGF)"/>
            <person name="Lucas S."/>
            <person name="Copeland A."/>
            <person name="Lapidus A."/>
            <person name="Glavina del Rio T."/>
            <person name="Dalin E."/>
            <person name="Tice H."/>
            <person name="Bruce D."/>
            <person name="Goodwin L."/>
            <person name="Pitluck S."/>
            <person name="Kyrpides N."/>
            <person name="Mavromatis K."/>
            <person name="Ivanova N."/>
            <person name="Ovchinnikova G."/>
            <person name="Chertkov O."/>
            <person name="Sims D."/>
            <person name="Brettin T."/>
            <person name="Detter J.C."/>
            <person name="Han C."/>
            <person name="Larimer F."/>
            <person name="Land M."/>
            <person name="Hauser L."/>
            <person name="Markowitz V."/>
            <person name="Cheng J.-F."/>
            <person name="Hugenholtz P."/>
            <person name="Woyke T."/>
            <person name="Wu D."/>
            <person name="Pukall R."/>
            <person name="Klenk H.-P."/>
            <person name="Eisen J.A."/>
        </authorList>
    </citation>
    <scope>NUCLEOTIDE SEQUENCE [LARGE SCALE GENOMIC DNA]</scope>
    <source>
        <strain evidence="4">ATCC 27009 / DSM 446 / BCRC 14685 / JCM 5260 / KCTC 1825 / NBRC 15652 / NCIMB 11725 / NRRL B-14509 / 104-IA</strain>
    </source>
</reference>
<keyword evidence="4" id="KW-1185">Reference proteome</keyword>
<organism evidence="3 4">
    <name type="scientific">Alicyclobacillus acidocaldarius subsp. acidocaldarius (strain ATCC 27009 / DSM 446 / BCRC 14685 / JCM 5260 / KCTC 1825 / NBRC 15652 / NCIMB 11725 / NRRL B-14509 / 104-IA)</name>
    <name type="common">Bacillus acidocaldarius</name>
    <dbReference type="NCBI Taxonomy" id="521098"/>
    <lineage>
        <taxon>Bacteria</taxon>
        <taxon>Bacillati</taxon>
        <taxon>Bacillota</taxon>
        <taxon>Bacilli</taxon>
        <taxon>Bacillales</taxon>
        <taxon>Alicyclobacillaceae</taxon>
        <taxon>Alicyclobacillus</taxon>
    </lineage>
</organism>
<dbReference type="InterPro" id="IPR001584">
    <property type="entry name" value="Integrase_cat-core"/>
</dbReference>
<dbReference type="AlphaFoldDB" id="C8WVG9"/>
<evidence type="ECO:0000259" key="2">
    <source>
        <dbReference type="PROSITE" id="PS50994"/>
    </source>
</evidence>
<gene>
    <name evidence="3" type="ordered locus">Aaci_1053</name>
</gene>
<protein>
    <submittedName>
        <fullName evidence="3">Integrase catalytic region</fullName>
    </submittedName>
</protein>
<evidence type="ECO:0000256" key="1">
    <source>
        <dbReference type="SAM" id="MobiDB-lite"/>
    </source>
</evidence>
<dbReference type="Proteomes" id="UP000001917">
    <property type="component" value="Chromosome"/>
</dbReference>
<dbReference type="KEGG" id="aac:Aaci_1053"/>
<dbReference type="RefSeq" id="WP_012810434.1">
    <property type="nucleotide sequence ID" value="NC_013205.1"/>
</dbReference>
<evidence type="ECO:0000313" key="3">
    <source>
        <dbReference type="EMBL" id="ACV58091.1"/>
    </source>
</evidence>
<reference evidence="3 4" key="2">
    <citation type="journal article" date="2010" name="Stand. Genomic Sci.">
        <title>Complete genome sequence of Alicyclobacillus acidocaldarius type strain (104-IA).</title>
        <authorList>
            <person name="Mavromatis K."/>
            <person name="Sikorski J."/>
            <person name="Lapidus A."/>
            <person name="Glavina Del Rio T."/>
            <person name="Copeland A."/>
            <person name="Tice H."/>
            <person name="Cheng J.F."/>
            <person name="Lucas S."/>
            <person name="Chen F."/>
            <person name="Nolan M."/>
            <person name="Bruce D."/>
            <person name="Goodwin L."/>
            <person name="Pitluck S."/>
            <person name="Ivanova N."/>
            <person name="Ovchinnikova G."/>
            <person name="Pati A."/>
            <person name="Chen A."/>
            <person name="Palaniappan K."/>
            <person name="Land M."/>
            <person name="Hauser L."/>
            <person name="Chang Y.J."/>
            <person name="Jeffries C.D."/>
            <person name="Chain P."/>
            <person name="Meincke L."/>
            <person name="Sims D."/>
            <person name="Chertkov O."/>
            <person name="Han C."/>
            <person name="Brettin T."/>
            <person name="Detter J.C."/>
            <person name="Wahrenburg C."/>
            <person name="Rohde M."/>
            <person name="Pukall R."/>
            <person name="Goker M."/>
            <person name="Bristow J."/>
            <person name="Eisen J.A."/>
            <person name="Markowitz V."/>
            <person name="Hugenholtz P."/>
            <person name="Klenk H.P."/>
            <person name="Kyrpides N.C."/>
        </authorList>
    </citation>
    <scope>NUCLEOTIDE SEQUENCE [LARGE SCALE GENOMIC DNA]</scope>
    <source>
        <strain evidence="4">ATCC 27009 / DSM 446 / BCRC 14685 / JCM 5260 / KCTC 1825 / NBRC 15652 / NCIMB 11725 / NRRL B-14509 / 104-IA</strain>
    </source>
</reference>